<protein>
    <submittedName>
        <fullName evidence="2">Uncharacterized protein</fullName>
    </submittedName>
</protein>
<evidence type="ECO:0000313" key="3">
    <source>
        <dbReference type="Proteomes" id="UP000479692"/>
    </source>
</evidence>
<dbReference type="Gene3D" id="3.90.210.10">
    <property type="entry name" value="Heat-Labile Enterotoxin, subunit A"/>
    <property type="match status" value="1"/>
</dbReference>
<feature type="chain" id="PRO_5028958317" evidence="1">
    <location>
        <begin position="32"/>
        <end position="281"/>
    </location>
</feature>
<evidence type="ECO:0000256" key="1">
    <source>
        <dbReference type="SAM" id="SignalP"/>
    </source>
</evidence>
<dbReference type="GO" id="GO:0005576">
    <property type="term" value="C:extracellular region"/>
    <property type="evidence" value="ECO:0007669"/>
    <property type="project" value="InterPro"/>
</dbReference>
<sequence length="281" mass="30779">MRTPQRSSARMRLARWLFAFCLLLATTQVAAVDLLFRGDSREPDIIFSSGFQAAGTNRNVLAHISGDSCWLGDGAQRSAYVATTAIEADARRYGPNVFAQRSYVYRIVPDADAPDDLATFDARAGLFEVAGPHNHYGLDFRVLTTIWRLTQFHATHGQYMAERVPSEWIHSVDIYERDPNTGELLYLRNDLNPRFVRPLRVGSRAMFTATMVAALAPVETIAVGGSGDNATTACLGGCASSARSLPATGSLVATHALDQCSFEDVFEPGNPFQQLMDIILD</sequence>
<organism evidence="2 3">
    <name type="scientific">Noviluteimonas gilva</name>
    <dbReference type="NCBI Taxonomy" id="2682097"/>
    <lineage>
        <taxon>Bacteria</taxon>
        <taxon>Pseudomonadati</taxon>
        <taxon>Pseudomonadota</taxon>
        <taxon>Gammaproteobacteria</taxon>
        <taxon>Lysobacterales</taxon>
        <taxon>Lysobacteraceae</taxon>
        <taxon>Noviluteimonas</taxon>
    </lineage>
</organism>
<dbReference type="Pfam" id="PF02917">
    <property type="entry name" value="Pertussis_S1"/>
    <property type="match status" value="1"/>
</dbReference>
<dbReference type="SUPFAM" id="SSF56399">
    <property type="entry name" value="ADP-ribosylation"/>
    <property type="match status" value="1"/>
</dbReference>
<comment type="caution">
    <text evidence="2">The sequence shown here is derived from an EMBL/GenBank/DDBJ whole genome shotgun (WGS) entry which is preliminary data.</text>
</comment>
<accession>A0A7C9M4E5</accession>
<dbReference type="AlphaFoldDB" id="A0A7C9M4E5"/>
<gene>
    <name evidence="2" type="ORF">GN331_12300</name>
</gene>
<dbReference type="EMBL" id="WOXT01000004">
    <property type="protein sequence ID" value="MUV14986.1"/>
    <property type="molecule type" value="Genomic_DNA"/>
</dbReference>
<name>A0A7C9M4E5_9GAMM</name>
<dbReference type="GO" id="GO:0003950">
    <property type="term" value="F:NAD+ poly-ADP-ribosyltransferase activity"/>
    <property type="evidence" value="ECO:0007669"/>
    <property type="project" value="InterPro"/>
</dbReference>
<feature type="signal peptide" evidence="1">
    <location>
        <begin position="1"/>
        <end position="31"/>
    </location>
</feature>
<reference evidence="2 3" key="1">
    <citation type="submission" date="2019-12" db="EMBL/GenBank/DDBJ databases">
        <authorList>
            <person name="Xu J."/>
        </authorList>
    </citation>
    <scope>NUCLEOTIDE SEQUENCE [LARGE SCALE GENOMIC DNA]</scope>
    <source>
        <strain evidence="2 3">HX-5-24</strain>
    </source>
</reference>
<dbReference type="Proteomes" id="UP000479692">
    <property type="component" value="Unassembled WGS sequence"/>
</dbReference>
<evidence type="ECO:0000313" key="2">
    <source>
        <dbReference type="EMBL" id="MUV14986.1"/>
    </source>
</evidence>
<dbReference type="InterPro" id="IPR003898">
    <property type="entry name" value="Borpert_toxA"/>
</dbReference>
<keyword evidence="1" id="KW-0732">Signal</keyword>
<keyword evidence="3" id="KW-1185">Reference proteome</keyword>
<proteinExistence type="predicted"/>